<feature type="compositionally biased region" description="Basic and acidic residues" evidence="1">
    <location>
        <begin position="262"/>
        <end position="271"/>
    </location>
</feature>
<name>A0ABN9VIC7_9DINO</name>
<feature type="region of interest" description="Disordered" evidence="1">
    <location>
        <begin position="168"/>
        <end position="192"/>
    </location>
</feature>
<evidence type="ECO:0008006" key="4">
    <source>
        <dbReference type="Google" id="ProtNLM"/>
    </source>
</evidence>
<evidence type="ECO:0000256" key="1">
    <source>
        <dbReference type="SAM" id="MobiDB-lite"/>
    </source>
</evidence>
<keyword evidence="3" id="KW-1185">Reference proteome</keyword>
<gene>
    <name evidence="2" type="ORF">PCOR1329_LOCUS58013</name>
</gene>
<feature type="non-terminal residue" evidence="2">
    <location>
        <position position="1"/>
    </location>
</feature>
<evidence type="ECO:0000313" key="2">
    <source>
        <dbReference type="EMBL" id="CAK0872593.1"/>
    </source>
</evidence>
<protein>
    <recommendedName>
        <fullName evidence="4">Calmodulin</fullName>
    </recommendedName>
</protein>
<reference evidence="2" key="1">
    <citation type="submission" date="2023-10" db="EMBL/GenBank/DDBJ databases">
        <authorList>
            <person name="Chen Y."/>
            <person name="Shah S."/>
            <person name="Dougan E. K."/>
            <person name="Thang M."/>
            <person name="Chan C."/>
        </authorList>
    </citation>
    <scope>NUCLEOTIDE SEQUENCE [LARGE SCALE GENOMIC DNA]</scope>
</reference>
<comment type="caution">
    <text evidence="2">The sequence shown here is derived from an EMBL/GenBank/DDBJ whole genome shotgun (WGS) entry which is preliminary data.</text>
</comment>
<feature type="compositionally biased region" description="Acidic residues" evidence="1">
    <location>
        <begin position="176"/>
        <end position="189"/>
    </location>
</feature>
<feature type="region of interest" description="Disordered" evidence="1">
    <location>
        <begin position="247"/>
        <end position="293"/>
    </location>
</feature>
<accession>A0ABN9VIC7</accession>
<dbReference type="EMBL" id="CAUYUJ010017179">
    <property type="protein sequence ID" value="CAK0872593.1"/>
    <property type="molecule type" value="Genomic_DNA"/>
</dbReference>
<organism evidence="2 3">
    <name type="scientific">Prorocentrum cordatum</name>
    <dbReference type="NCBI Taxonomy" id="2364126"/>
    <lineage>
        <taxon>Eukaryota</taxon>
        <taxon>Sar</taxon>
        <taxon>Alveolata</taxon>
        <taxon>Dinophyceae</taxon>
        <taxon>Prorocentrales</taxon>
        <taxon>Prorocentraceae</taxon>
        <taxon>Prorocentrum</taxon>
    </lineage>
</organism>
<evidence type="ECO:0000313" key="3">
    <source>
        <dbReference type="Proteomes" id="UP001189429"/>
    </source>
</evidence>
<proteinExistence type="predicted"/>
<sequence length="293" mass="31551">DGGYVPPEAPKVDLEAALAAPDGSRGPEVSRDQFGELISRLEADPGYLEEALQGLLLDPNPDDELPSWGDFARDVGSEDFADSCQICFLQGLEDPREDESNDAVSPAGLFPAVRELLQSKELVVTRPQYSALFGFFDRDGVGSVSQTTFPDFVRYVAVMAYLGACQASGSGRPVDDADAEDAEEQPCEEEVQRRLDETRAELEALGASALEPDATGAGGIDEERLKVQMDEPPLPAAEELEELRARARAEEDALAAAQRPSGRGEVKHYEQDQAGAPGPQRKKGCLPSCGRKQ</sequence>
<dbReference type="Proteomes" id="UP001189429">
    <property type="component" value="Unassembled WGS sequence"/>
</dbReference>